<reference evidence="1 2" key="1">
    <citation type="submission" date="2018-06" db="EMBL/GenBank/DDBJ databases">
        <authorList>
            <consortium name="Pathogen Informatics"/>
            <person name="Doyle S."/>
        </authorList>
    </citation>
    <scope>NUCLEOTIDE SEQUENCE [LARGE SCALE GENOMIC DNA]</scope>
    <source>
        <strain evidence="1 2">NCTC11820</strain>
    </source>
</reference>
<sequence>MDSDKDRYAFAWQSSTDRLTRPMVRNDAGELEEN</sequence>
<dbReference type="AlphaFoldDB" id="A0A2X3BQL0"/>
<dbReference type="EMBL" id="UASJ01000005">
    <property type="protein sequence ID" value="SQC01596.1"/>
    <property type="molecule type" value="Genomic_DNA"/>
</dbReference>
<dbReference type="Proteomes" id="UP000250245">
    <property type="component" value="Unassembled WGS sequence"/>
</dbReference>
<evidence type="ECO:0000313" key="2">
    <source>
        <dbReference type="Proteomes" id="UP000250245"/>
    </source>
</evidence>
<organism evidence="1 2">
    <name type="scientific">Mobiluncus curtisii</name>
    <dbReference type="NCBI Taxonomy" id="2051"/>
    <lineage>
        <taxon>Bacteria</taxon>
        <taxon>Bacillati</taxon>
        <taxon>Actinomycetota</taxon>
        <taxon>Actinomycetes</taxon>
        <taxon>Actinomycetales</taxon>
        <taxon>Actinomycetaceae</taxon>
        <taxon>Mobiluncus</taxon>
    </lineage>
</organism>
<name>A0A2X3BQL0_9ACTO</name>
<evidence type="ECO:0000313" key="1">
    <source>
        <dbReference type="EMBL" id="SQC01596.1"/>
    </source>
</evidence>
<protein>
    <submittedName>
        <fullName evidence="1">NADH dehydrogenase subunit G</fullName>
    </submittedName>
</protein>
<proteinExistence type="predicted"/>
<accession>A0A2X3BQL0</accession>
<gene>
    <name evidence="1" type="ORF">NCTC11820_01988</name>
</gene>